<keyword evidence="10 12" id="KW-0408">Iron</keyword>
<feature type="binding site" description="axial binding residue" evidence="12">
    <location>
        <position position="453"/>
    </location>
    <ligand>
        <name>heme</name>
        <dbReference type="ChEBI" id="CHEBI:30413"/>
    </ligand>
    <ligandPart>
        <name>Fe</name>
        <dbReference type="ChEBI" id="CHEBI:18248"/>
    </ligandPart>
</feature>
<dbReference type="AlphaFoldDB" id="A0A1I8N0B4"/>
<dbReference type="Proteomes" id="UP001652621">
    <property type="component" value="Unplaced"/>
</dbReference>
<evidence type="ECO:0000256" key="8">
    <source>
        <dbReference type="ARBA" id="ARBA00022848"/>
    </source>
</evidence>
<dbReference type="Gene3D" id="1.10.630.10">
    <property type="entry name" value="Cytochrome P450"/>
    <property type="match status" value="1"/>
</dbReference>
<evidence type="ECO:0000256" key="10">
    <source>
        <dbReference type="ARBA" id="ARBA00023004"/>
    </source>
</evidence>
<keyword evidence="5 12" id="KW-0349">Heme</keyword>
<evidence type="ECO:0000256" key="7">
    <source>
        <dbReference type="ARBA" id="ARBA00022824"/>
    </source>
</evidence>
<dbReference type="RefSeq" id="XP_058978263.1">
    <property type="nucleotide sequence ID" value="XM_059122280.1"/>
</dbReference>
<gene>
    <name evidence="14" type="primary">101897209</name>
    <name evidence="16" type="synonym">LOC101897209</name>
    <name evidence="17" type="synonym">LOC131802293</name>
</gene>
<evidence type="ECO:0000256" key="11">
    <source>
        <dbReference type="ARBA" id="ARBA00023033"/>
    </source>
</evidence>
<evidence type="ECO:0000313" key="15">
    <source>
        <dbReference type="Proteomes" id="UP001652621"/>
    </source>
</evidence>
<dbReference type="CDD" id="cd20628">
    <property type="entry name" value="CYP4"/>
    <property type="match status" value="1"/>
</dbReference>
<evidence type="ECO:0000256" key="9">
    <source>
        <dbReference type="ARBA" id="ARBA00023002"/>
    </source>
</evidence>
<dbReference type="FunFam" id="1.10.630.10:FF:000182">
    <property type="entry name" value="Cytochrome P450 3A4"/>
    <property type="match status" value="1"/>
</dbReference>
<evidence type="ECO:0000256" key="5">
    <source>
        <dbReference type="ARBA" id="ARBA00022617"/>
    </source>
</evidence>
<evidence type="ECO:0000256" key="2">
    <source>
        <dbReference type="ARBA" id="ARBA00004174"/>
    </source>
</evidence>
<dbReference type="KEGG" id="mde:101897209"/>
<organism evidence="14">
    <name type="scientific">Musca domestica</name>
    <name type="common">House fly</name>
    <dbReference type="NCBI Taxonomy" id="7370"/>
    <lineage>
        <taxon>Eukaryota</taxon>
        <taxon>Metazoa</taxon>
        <taxon>Ecdysozoa</taxon>
        <taxon>Arthropoda</taxon>
        <taxon>Hexapoda</taxon>
        <taxon>Insecta</taxon>
        <taxon>Pterygota</taxon>
        <taxon>Neoptera</taxon>
        <taxon>Endopterygota</taxon>
        <taxon>Diptera</taxon>
        <taxon>Brachycera</taxon>
        <taxon>Muscomorpha</taxon>
        <taxon>Muscoidea</taxon>
        <taxon>Muscidae</taxon>
        <taxon>Musca</taxon>
    </lineage>
</organism>
<keyword evidence="15" id="KW-1185">Reference proteome</keyword>
<dbReference type="PRINTS" id="PR00385">
    <property type="entry name" value="P450"/>
</dbReference>
<keyword evidence="8" id="KW-0492">Microsome</keyword>
<reference evidence="14" key="1">
    <citation type="submission" date="2020-05" db="UniProtKB">
        <authorList>
            <consortium name="EnsemblMetazoa"/>
        </authorList>
    </citation>
    <scope>IDENTIFICATION</scope>
    <source>
        <strain evidence="14">Aabys</strain>
    </source>
</reference>
<dbReference type="EnsemblMetazoa" id="MDOA010231-RB">
    <property type="protein sequence ID" value="MDOA010231-PB"/>
    <property type="gene ID" value="MDOA010231"/>
</dbReference>
<evidence type="ECO:0000256" key="13">
    <source>
        <dbReference type="RuleBase" id="RU000461"/>
    </source>
</evidence>
<dbReference type="VEuPathDB" id="VectorBase:MDOA010231"/>
<proteinExistence type="inferred from homology"/>
<dbReference type="GO" id="GO:0004497">
    <property type="term" value="F:monooxygenase activity"/>
    <property type="evidence" value="ECO:0007669"/>
    <property type="project" value="UniProtKB-KW"/>
</dbReference>
<keyword evidence="7" id="KW-0256">Endoplasmic reticulum</keyword>
<dbReference type="OrthoDB" id="1470350at2759"/>
<dbReference type="InterPro" id="IPR036396">
    <property type="entry name" value="Cyt_P450_sf"/>
</dbReference>
<dbReference type="GeneID" id="101897209"/>
<dbReference type="PRINTS" id="PR00463">
    <property type="entry name" value="EP450I"/>
</dbReference>
<dbReference type="InterPro" id="IPR001128">
    <property type="entry name" value="Cyt_P450"/>
</dbReference>
<keyword evidence="6 12" id="KW-0479">Metal-binding</keyword>
<comment type="cofactor">
    <cofactor evidence="1 12">
        <name>heme</name>
        <dbReference type="ChEBI" id="CHEBI:30413"/>
    </cofactor>
</comment>
<name>A0A1I8N0B4_MUSDO</name>
<comment type="subcellular location">
    <subcellularLocation>
        <location evidence="3">Endoplasmic reticulum membrane</location>
        <topology evidence="3">Peripheral membrane protein</topology>
    </subcellularLocation>
    <subcellularLocation>
        <location evidence="2">Microsome membrane</location>
        <topology evidence="2">Peripheral membrane protein</topology>
    </subcellularLocation>
</comment>
<dbReference type="Pfam" id="PF00067">
    <property type="entry name" value="p450"/>
    <property type="match status" value="1"/>
</dbReference>
<evidence type="ECO:0000313" key="14">
    <source>
        <dbReference type="EnsemblMetazoa" id="MDOA010231-PB"/>
    </source>
</evidence>
<keyword evidence="9 13" id="KW-0560">Oxidoreductase</keyword>
<dbReference type="InterPro" id="IPR050196">
    <property type="entry name" value="Cytochrome_P450_Monoox"/>
</dbReference>
<evidence type="ECO:0000256" key="4">
    <source>
        <dbReference type="ARBA" id="ARBA00010617"/>
    </source>
</evidence>
<evidence type="ECO:0000256" key="1">
    <source>
        <dbReference type="ARBA" id="ARBA00001971"/>
    </source>
</evidence>
<dbReference type="RefSeq" id="XP_011296455.1">
    <property type="nucleotide sequence ID" value="XM_011298153.2"/>
</dbReference>
<sequence>MIIEVVVGLFTCLLVWDYFYRKPFEDLYKQSGIKGPKYLPFIGNVLLALKNDTSNVFEMLNNLCKDYGKVVKIWVFGDAVLFVRDAKFFESILSSQQVIKKNRLYALLASWLGDGLLLSSGSKWHSRRKIITPTFHFKILEEFVEVFDQQSSVLVKRLRSKADGKTVLNMFPIICLTALDIIAETAMGVQINAQANPDFPYAKALTSVADIIATRFVRPTQSFDLPFKLFANKSYRKMMRDIKLMQEFTDKVIVERRTRLEESIKNGTFNSETNEMGIKKRMAFLDVLLQSTVNNKPLTNEDIREEVDTFMFEGHDTTTSGISHTLYLLARHPQVQQKVFEEILEVIGSDKDKPVSMRELQELKYLDAVIKESLRMYPPVPMIGRVTEHEVKLDGKTLPANVQVNILIYAACRDPDYFPNPDSFEPERFIGESSSEKYNPFSYVPFSAGPRNCIGQKFAVLEMKSTISKMLRHYELLPLGDDVLPVMNLILRSATGINLGLKPREY</sequence>
<dbReference type="InterPro" id="IPR017972">
    <property type="entry name" value="Cyt_P450_CS"/>
</dbReference>
<evidence type="ECO:0000256" key="3">
    <source>
        <dbReference type="ARBA" id="ARBA00004406"/>
    </source>
</evidence>
<dbReference type="VEuPathDB" id="VectorBase:MDOMA2_016727"/>
<evidence type="ECO:0000313" key="17">
    <source>
        <dbReference type="RefSeq" id="XP_058978263.1"/>
    </source>
</evidence>
<evidence type="ECO:0000313" key="16">
    <source>
        <dbReference type="RefSeq" id="XP_011296455.1"/>
    </source>
</evidence>
<dbReference type="GO" id="GO:0016705">
    <property type="term" value="F:oxidoreductase activity, acting on paired donors, with incorporation or reduction of molecular oxygen"/>
    <property type="evidence" value="ECO:0007669"/>
    <property type="project" value="InterPro"/>
</dbReference>
<comment type="similarity">
    <text evidence="4 13">Belongs to the cytochrome P450 family.</text>
</comment>
<dbReference type="PANTHER" id="PTHR24291:SF187">
    <property type="entry name" value="CYTOCHROME P450 4AE1-RELATED"/>
    <property type="match status" value="1"/>
</dbReference>
<dbReference type="eggNOG" id="KOG0157">
    <property type="taxonomic scope" value="Eukaryota"/>
</dbReference>
<dbReference type="InterPro" id="IPR002401">
    <property type="entry name" value="Cyt_P450_E_grp-I"/>
</dbReference>
<accession>A0A1I8N0B4</accession>
<dbReference type="VEuPathDB" id="VectorBase:MDOMA2_003614"/>
<reference evidence="16" key="2">
    <citation type="submission" date="2025-04" db="UniProtKB">
        <authorList>
            <consortium name="RefSeq"/>
        </authorList>
    </citation>
    <scope>IDENTIFICATION</scope>
    <source>
        <strain evidence="16 17">Aabys</strain>
        <tissue evidence="17">Whole body</tissue>
    </source>
</reference>
<evidence type="ECO:0000256" key="12">
    <source>
        <dbReference type="PIRSR" id="PIRSR602401-1"/>
    </source>
</evidence>
<evidence type="ECO:0000256" key="6">
    <source>
        <dbReference type="ARBA" id="ARBA00022723"/>
    </source>
</evidence>
<dbReference type="PANTHER" id="PTHR24291">
    <property type="entry name" value="CYTOCHROME P450 FAMILY 4"/>
    <property type="match status" value="1"/>
</dbReference>
<dbReference type="GO" id="GO:0020037">
    <property type="term" value="F:heme binding"/>
    <property type="evidence" value="ECO:0007669"/>
    <property type="project" value="InterPro"/>
</dbReference>
<dbReference type="SUPFAM" id="SSF48264">
    <property type="entry name" value="Cytochrome P450"/>
    <property type="match status" value="1"/>
</dbReference>
<dbReference type="GO" id="GO:0005506">
    <property type="term" value="F:iron ion binding"/>
    <property type="evidence" value="ECO:0007669"/>
    <property type="project" value="InterPro"/>
</dbReference>
<keyword evidence="11 13" id="KW-0503">Monooxygenase</keyword>
<dbReference type="GO" id="GO:0005789">
    <property type="term" value="C:endoplasmic reticulum membrane"/>
    <property type="evidence" value="ECO:0007669"/>
    <property type="project" value="UniProtKB-SubCell"/>
</dbReference>
<protein>
    <submittedName>
        <fullName evidence="16 17">Probable cytochrome P450 4d14</fullName>
    </submittedName>
</protein>
<dbReference type="PROSITE" id="PS00086">
    <property type="entry name" value="CYTOCHROME_P450"/>
    <property type="match status" value="1"/>
</dbReference>